<comment type="caution">
    <text evidence="3">The sequence shown here is derived from an EMBL/GenBank/DDBJ whole genome shotgun (WGS) entry which is preliminary data.</text>
</comment>
<dbReference type="RefSeq" id="WP_248386518.1">
    <property type="nucleotide sequence ID" value="NZ_JBFSSG010000012.1"/>
</dbReference>
<dbReference type="InterPro" id="IPR005180">
    <property type="entry name" value="DUF302"/>
</dbReference>
<evidence type="ECO:0000313" key="4">
    <source>
        <dbReference type="Proteomes" id="UP001570071"/>
    </source>
</evidence>
<evidence type="ECO:0000256" key="1">
    <source>
        <dbReference type="SAM" id="SignalP"/>
    </source>
</evidence>
<reference evidence="3 4" key="1">
    <citation type="journal article" date="2024" name="ISME J.">
        <title>Tailless and filamentous prophages are predominant in marine Vibrio.</title>
        <authorList>
            <person name="Steensen K."/>
            <person name="Seneca J."/>
            <person name="Bartlau N."/>
            <person name="Yu X.A."/>
            <person name="Hussain F.A."/>
            <person name="Polz M.F."/>
        </authorList>
    </citation>
    <scope>NUCLEOTIDE SEQUENCE [LARGE SCALE GENOMIC DNA]</scope>
    <source>
        <strain evidence="3 4">10N.239.312.F12</strain>
    </source>
</reference>
<dbReference type="Pfam" id="PF03625">
    <property type="entry name" value="DUF302"/>
    <property type="match status" value="1"/>
</dbReference>
<proteinExistence type="predicted"/>
<sequence length="151" mass="16677">MKKLLPLCAILLSASFSVAASDGLIKYQSNYSVKETADRFEEIAKSKGLTLFARIDHQKNASNVDLELRPTEVIIFGNPKVGTPLMQCAQEVAIDLPQKVLVSEDANKKVWLSYNDPNYLLNRHAINGCDEVIKKISSVLSKLSEATIAKK</sequence>
<protein>
    <submittedName>
        <fullName evidence="3">DUF302 domain-containing protein</fullName>
    </submittedName>
</protein>
<dbReference type="CDD" id="cd14797">
    <property type="entry name" value="DUF302"/>
    <property type="match status" value="1"/>
</dbReference>
<feature type="chain" id="PRO_5045611762" evidence="1">
    <location>
        <begin position="20"/>
        <end position="151"/>
    </location>
</feature>
<dbReference type="Proteomes" id="UP001570071">
    <property type="component" value="Unassembled WGS sequence"/>
</dbReference>
<accession>A0ABV4MUN9</accession>
<evidence type="ECO:0000259" key="2">
    <source>
        <dbReference type="Pfam" id="PF03625"/>
    </source>
</evidence>
<feature type="domain" description="DUF302" evidence="2">
    <location>
        <begin position="55"/>
        <end position="117"/>
    </location>
</feature>
<dbReference type="PANTHER" id="PTHR38342">
    <property type="entry name" value="SLR5037 PROTEIN"/>
    <property type="match status" value="1"/>
</dbReference>
<keyword evidence="1" id="KW-0732">Signal</keyword>
<name>A0ABV4MUN9_9VIBR</name>
<evidence type="ECO:0000313" key="3">
    <source>
        <dbReference type="EMBL" id="MEZ8720955.1"/>
    </source>
</evidence>
<dbReference type="Gene3D" id="3.30.310.70">
    <property type="entry name" value="TT1751-like domain"/>
    <property type="match status" value="1"/>
</dbReference>
<dbReference type="PANTHER" id="PTHR38342:SF2">
    <property type="entry name" value="INNER MEMBRANE OR EXPORTED"/>
    <property type="match status" value="1"/>
</dbReference>
<dbReference type="SUPFAM" id="SSF103247">
    <property type="entry name" value="TT1751-like"/>
    <property type="match status" value="1"/>
</dbReference>
<feature type="signal peptide" evidence="1">
    <location>
        <begin position="1"/>
        <end position="19"/>
    </location>
</feature>
<dbReference type="InterPro" id="IPR035923">
    <property type="entry name" value="TT1751-like_sf"/>
</dbReference>
<organism evidence="3 4">
    <name type="scientific">Vibrio pomeroyi</name>
    <dbReference type="NCBI Taxonomy" id="198832"/>
    <lineage>
        <taxon>Bacteria</taxon>
        <taxon>Pseudomonadati</taxon>
        <taxon>Pseudomonadota</taxon>
        <taxon>Gammaproteobacteria</taxon>
        <taxon>Vibrionales</taxon>
        <taxon>Vibrionaceae</taxon>
        <taxon>Vibrio</taxon>
    </lineage>
</organism>
<keyword evidence="4" id="KW-1185">Reference proteome</keyword>
<gene>
    <name evidence="3" type="ORF">AB6D66_07765</name>
</gene>
<dbReference type="EMBL" id="JBFSSG010000012">
    <property type="protein sequence ID" value="MEZ8720955.1"/>
    <property type="molecule type" value="Genomic_DNA"/>
</dbReference>